<sequence length="450" mass="50785">MRSAHSSPSDLPRMDSAARPPRRAAAPARAKSLPTHERTSSHHHRDNDEQGQRSKHRSAGSSDSGGYKAHDPKGHIAAPPRRNNLSKGPSTHYGFTKGPPKRMPDAFRPIPDTERIEGLDKMAVNVLFSKRTGTYSLSNEAFSIKASRMPFTKPPQPNIPVYVQKAQAEYDQALERYNQQQKELDRITTSTESTSNPSSLASTAMTTKLLSMPEPSPLIRQYHLRNQRVYPASISDPHPAFRVTFILSKKLISKLAVHRNFARKKLAAAVEMVFRDHARPGYEYIIFAKRECVTTLQDRLIELMTAELSNPKLYGERDAGGARGKNKDRRVTGKDNKDQKTIETAANTDTSSDRNDPEDEQHTDRMLASPAIKTRWKNNNRPVYQKWWKHALPNPLGRTQQSGAYLNMYCPEAQEALAPIRLAQGLHKKMEHIRKRDARTCEENSAKADQ</sequence>
<feature type="compositionally biased region" description="Basic and acidic residues" evidence="2">
    <location>
        <begin position="329"/>
        <end position="341"/>
    </location>
</feature>
<reference evidence="3" key="1">
    <citation type="submission" date="2021-07" db="EMBL/GenBank/DDBJ databases">
        <title>Draft genome of Mortierella alpina, strain LL118, isolated from an aspen leaf litter sample.</title>
        <authorList>
            <person name="Yang S."/>
            <person name="Vinatzer B.A."/>
        </authorList>
    </citation>
    <scope>NUCLEOTIDE SEQUENCE</scope>
    <source>
        <strain evidence="3">LL118</strain>
    </source>
</reference>
<feature type="region of interest" description="Disordered" evidence="2">
    <location>
        <begin position="1"/>
        <end position="106"/>
    </location>
</feature>
<comment type="caution">
    <text evidence="3">The sequence shown here is derived from an EMBL/GenBank/DDBJ whole genome shotgun (WGS) entry which is preliminary data.</text>
</comment>
<protein>
    <submittedName>
        <fullName evidence="3">Uncharacterized protein</fullName>
    </submittedName>
</protein>
<feature type="compositionally biased region" description="Basic and acidic residues" evidence="2">
    <location>
        <begin position="351"/>
        <end position="365"/>
    </location>
</feature>
<evidence type="ECO:0000256" key="1">
    <source>
        <dbReference type="SAM" id="Coils"/>
    </source>
</evidence>
<evidence type="ECO:0000256" key="2">
    <source>
        <dbReference type="SAM" id="MobiDB-lite"/>
    </source>
</evidence>
<gene>
    <name evidence="3" type="ORF">KVV02_000365</name>
</gene>
<dbReference type="EMBL" id="JAIFTL010000280">
    <property type="protein sequence ID" value="KAG9320548.1"/>
    <property type="molecule type" value="Genomic_DNA"/>
</dbReference>
<feature type="region of interest" description="Disordered" evidence="2">
    <location>
        <begin position="313"/>
        <end position="367"/>
    </location>
</feature>
<keyword evidence="1" id="KW-0175">Coiled coil</keyword>
<feature type="coiled-coil region" evidence="1">
    <location>
        <begin position="163"/>
        <end position="190"/>
    </location>
</feature>
<feature type="compositionally biased region" description="Low complexity" evidence="2">
    <location>
        <begin position="17"/>
        <end position="30"/>
    </location>
</feature>
<feature type="compositionally biased region" description="Basic and acidic residues" evidence="2">
    <location>
        <begin position="34"/>
        <end position="52"/>
    </location>
</feature>
<proteinExistence type="predicted"/>
<organism evidence="3 4">
    <name type="scientific">Mortierella alpina</name>
    <name type="common">Oleaginous fungus</name>
    <name type="synonym">Mortierella renispora</name>
    <dbReference type="NCBI Taxonomy" id="64518"/>
    <lineage>
        <taxon>Eukaryota</taxon>
        <taxon>Fungi</taxon>
        <taxon>Fungi incertae sedis</taxon>
        <taxon>Mucoromycota</taxon>
        <taxon>Mortierellomycotina</taxon>
        <taxon>Mortierellomycetes</taxon>
        <taxon>Mortierellales</taxon>
        <taxon>Mortierellaceae</taxon>
        <taxon>Mortierella</taxon>
    </lineage>
</organism>
<accession>A0A9P7ZXH6</accession>
<evidence type="ECO:0000313" key="3">
    <source>
        <dbReference type="EMBL" id="KAG9320548.1"/>
    </source>
</evidence>
<dbReference type="Proteomes" id="UP000717515">
    <property type="component" value="Unassembled WGS sequence"/>
</dbReference>
<dbReference type="AlphaFoldDB" id="A0A9P7ZXH6"/>
<name>A0A9P7ZXH6_MORAP</name>
<evidence type="ECO:0000313" key="4">
    <source>
        <dbReference type="Proteomes" id="UP000717515"/>
    </source>
</evidence>